<dbReference type="PANTHER" id="PTHR23172:SF68">
    <property type="entry name" value="DNAJ DOMAIN PROTEIN"/>
    <property type="match status" value="1"/>
</dbReference>
<feature type="compositionally biased region" description="Polar residues" evidence="1">
    <location>
        <begin position="338"/>
        <end position="351"/>
    </location>
</feature>
<feature type="region of interest" description="Disordered" evidence="1">
    <location>
        <begin position="407"/>
        <end position="451"/>
    </location>
</feature>
<dbReference type="Proteomes" id="UP001396334">
    <property type="component" value="Unassembled WGS sequence"/>
</dbReference>
<reference evidence="2 3" key="1">
    <citation type="journal article" date="2024" name="G3 (Bethesda)">
        <title>Genome assembly of Hibiscus sabdariffa L. provides insights into metabolisms of medicinal natural products.</title>
        <authorList>
            <person name="Kim T."/>
        </authorList>
    </citation>
    <scope>NUCLEOTIDE SEQUENCE [LARGE SCALE GENOMIC DNA]</scope>
    <source>
        <strain evidence="2">TK-2024</strain>
        <tissue evidence="2">Old leaves</tissue>
    </source>
</reference>
<feature type="compositionally biased region" description="Low complexity" evidence="1">
    <location>
        <begin position="101"/>
        <end position="110"/>
    </location>
</feature>
<protein>
    <submittedName>
        <fullName evidence="2">Uncharacterized protein</fullName>
    </submittedName>
</protein>
<dbReference type="PANTHER" id="PTHR23172">
    <property type="entry name" value="AUXILIN/CYCLIN G-ASSOCIATED KINASE-RELATED"/>
    <property type="match status" value="1"/>
</dbReference>
<evidence type="ECO:0000313" key="3">
    <source>
        <dbReference type="Proteomes" id="UP001396334"/>
    </source>
</evidence>
<feature type="compositionally biased region" description="Basic and acidic residues" evidence="1">
    <location>
        <begin position="438"/>
        <end position="451"/>
    </location>
</feature>
<dbReference type="Gene3D" id="1.10.287.110">
    <property type="entry name" value="DnaJ domain"/>
    <property type="match status" value="1"/>
</dbReference>
<accession>A0ABR2ST92</accession>
<keyword evidence="3" id="KW-1185">Reference proteome</keyword>
<feature type="compositionally biased region" description="Polar residues" evidence="1">
    <location>
        <begin position="39"/>
        <end position="64"/>
    </location>
</feature>
<feature type="region of interest" description="Disordered" evidence="1">
    <location>
        <begin position="179"/>
        <end position="351"/>
    </location>
</feature>
<dbReference type="SUPFAM" id="SSF46565">
    <property type="entry name" value="Chaperone J-domain"/>
    <property type="match status" value="1"/>
</dbReference>
<dbReference type="EMBL" id="JBBPBN010000011">
    <property type="protein sequence ID" value="KAK9028497.1"/>
    <property type="molecule type" value="Genomic_DNA"/>
</dbReference>
<organism evidence="2 3">
    <name type="scientific">Hibiscus sabdariffa</name>
    <name type="common">roselle</name>
    <dbReference type="NCBI Taxonomy" id="183260"/>
    <lineage>
        <taxon>Eukaryota</taxon>
        <taxon>Viridiplantae</taxon>
        <taxon>Streptophyta</taxon>
        <taxon>Embryophyta</taxon>
        <taxon>Tracheophyta</taxon>
        <taxon>Spermatophyta</taxon>
        <taxon>Magnoliopsida</taxon>
        <taxon>eudicotyledons</taxon>
        <taxon>Gunneridae</taxon>
        <taxon>Pentapetalae</taxon>
        <taxon>rosids</taxon>
        <taxon>malvids</taxon>
        <taxon>Malvales</taxon>
        <taxon>Malvaceae</taxon>
        <taxon>Malvoideae</taxon>
        <taxon>Hibiscus</taxon>
    </lineage>
</organism>
<evidence type="ECO:0000313" key="2">
    <source>
        <dbReference type="EMBL" id="KAK9028497.1"/>
    </source>
</evidence>
<feature type="compositionally biased region" description="Polar residues" evidence="1">
    <location>
        <begin position="208"/>
        <end position="224"/>
    </location>
</feature>
<name>A0ABR2ST92_9ROSI</name>
<dbReference type="InterPro" id="IPR036869">
    <property type="entry name" value="J_dom_sf"/>
</dbReference>
<feature type="region of interest" description="Disordered" evidence="1">
    <location>
        <begin position="1"/>
        <end position="75"/>
    </location>
</feature>
<feature type="compositionally biased region" description="Polar residues" evidence="1">
    <location>
        <begin position="256"/>
        <end position="274"/>
    </location>
</feature>
<gene>
    <name evidence="2" type="ORF">V6N11_025656</name>
</gene>
<evidence type="ECO:0000256" key="1">
    <source>
        <dbReference type="SAM" id="MobiDB-lite"/>
    </source>
</evidence>
<comment type="caution">
    <text evidence="2">The sequence shown here is derived from an EMBL/GenBank/DDBJ whole genome shotgun (WGS) entry which is preliminary data.</text>
</comment>
<sequence length="553" mass="59872">MDEFGVLTERYGLKPQGKSVPMSQAKRSTSAATTTATTDRSFGFSNRNPTSFSSKTLRDSSPGNGSLLDDHDFLPNQNSGDSFGYAFGGIQNTAAKQPNTSNNSSGNGSSFDLASMLLNSGPKPSPTNSYVVDDLFGGMPASQNAKNDDDFGSFISSTKQKGSAGDLLGDFSGVAAKLKSSSRNGSWDSAKNEAGVDDLIPGFGGSSPPVNRTNVKATKSTFPSSEEPFVILDSDSSSEYNFPKSPTDPLGEFSMLKQSGGTKPHGSSNASQSLRPPPKPAQILKADKVKGSGASLIDELEDFAMGRVHNKASRSKEAEDASKGTQQNREDDLESFFGVSSRSNSAPKSRATTLDPMFEQNTLDRQQKTSAGASYTAKKASPVTMTSGIDDLSFIFGAATMSGEFEEVAGESEERRRARLGRHQRTQDRMARAVADMNQRDRQSQNDQEERRRFAEAMDFEIKRWVAGKEGNLRALLSSLQQVLWAECGWEPVSLTDLITSGSVKKVYRKATLCVHPDKVQQKGATLEQKYIAEKVFDILKEAWNKFSKEELS</sequence>
<proteinExistence type="predicted"/>
<feature type="compositionally biased region" description="Polar residues" evidence="1">
    <location>
        <begin position="179"/>
        <end position="189"/>
    </location>
</feature>
<feature type="region of interest" description="Disordered" evidence="1">
    <location>
        <begin position="93"/>
        <end position="131"/>
    </location>
</feature>
<feature type="compositionally biased region" description="Low complexity" evidence="1">
    <location>
        <begin position="28"/>
        <end position="38"/>
    </location>
</feature>